<gene>
    <name evidence="1" type="ORF">CUU66_08265</name>
</gene>
<reference evidence="1 2" key="1">
    <citation type="submission" date="2017-11" db="EMBL/GenBank/DDBJ databases">
        <title>Comparitive Functional Genomics of Dry Heat Resistant strains isolated from the Viking Spacecraft.</title>
        <authorList>
            <person name="Seuylemezian A."/>
            <person name="Cooper K."/>
            <person name="Vaishampayan P."/>
        </authorList>
    </citation>
    <scope>NUCLEOTIDE SEQUENCE [LARGE SCALE GENOMIC DNA]</scope>
    <source>
        <strain evidence="1 2">V1-29</strain>
    </source>
</reference>
<accession>A0A2N5M7H9</accession>
<protein>
    <submittedName>
        <fullName evidence="1">Uncharacterized protein</fullName>
    </submittedName>
</protein>
<name>A0A2N5M7H9_9BACI</name>
<organism evidence="1 2">
    <name type="scientific">Peribacillus deserti</name>
    <dbReference type="NCBI Taxonomy" id="673318"/>
    <lineage>
        <taxon>Bacteria</taxon>
        <taxon>Bacillati</taxon>
        <taxon>Bacillota</taxon>
        <taxon>Bacilli</taxon>
        <taxon>Bacillales</taxon>
        <taxon>Bacillaceae</taxon>
        <taxon>Peribacillus</taxon>
    </lineage>
</organism>
<keyword evidence="2" id="KW-1185">Reference proteome</keyword>
<sequence length="109" mass="12699">MNQAKLDHLTNSFTYNSPLPIRNLDGTIIFTDGHTRAFLYHSRNHSEIPVYWDEDELDEDLYKACLQLCESEGIKVIGDLKNRLLPNDQYEVEWIQKCVAISLELSEKK</sequence>
<evidence type="ECO:0000313" key="1">
    <source>
        <dbReference type="EMBL" id="PLT30324.1"/>
    </source>
</evidence>
<dbReference type="AlphaFoldDB" id="A0A2N5M7H9"/>
<dbReference type="RefSeq" id="WP_101641208.1">
    <property type="nucleotide sequence ID" value="NZ_PGUY01000023.1"/>
</dbReference>
<dbReference type="EMBL" id="PGUY01000023">
    <property type="protein sequence ID" value="PLT30324.1"/>
    <property type="molecule type" value="Genomic_DNA"/>
</dbReference>
<comment type="caution">
    <text evidence="1">The sequence shown here is derived from an EMBL/GenBank/DDBJ whole genome shotgun (WGS) entry which is preliminary data.</text>
</comment>
<evidence type="ECO:0000313" key="2">
    <source>
        <dbReference type="Proteomes" id="UP000234748"/>
    </source>
</evidence>
<proteinExistence type="predicted"/>
<dbReference type="OrthoDB" id="1848647at2"/>
<dbReference type="Proteomes" id="UP000234748">
    <property type="component" value="Unassembled WGS sequence"/>
</dbReference>